<dbReference type="Proteomes" id="UP001326715">
    <property type="component" value="Chromosome"/>
</dbReference>
<feature type="transmembrane region" description="Helical" evidence="5">
    <location>
        <begin position="204"/>
        <end position="222"/>
    </location>
</feature>
<dbReference type="Proteomes" id="UP000183788">
    <property type="component" value="Unassembled WGS sequence"/>
</dbReference>
<gene>
    <name evidence="6" type="ORF">SAMN05661012_03087</name>
    <name evidence="7" type="ORF">SR876_13270</name>
</gene>
<protein>
    <submittedName>
        <fullName evidence="7">UbiA family prenyltransferase</fullName>
    </submittedName>
    <submittedName>
        <fullName evidence="6">UbiA prenyltransferase family protein</fullName>
    </submittedName>
</protein>
<feature type="transmembrane region" description="Helical" evidence="5">
    <location>
        <begin position="162"/>
        <end position="180"/>
    </location>
</feature>
<feature type="transmembrane region" description="Helical" evidence="5">
    <location>
        <begin position="40"/>
        <end position="58"/>
    </location>
</feature>
<evidence type="ECO:0000256" key="2">
    <source>
        <dbReference type="ARBA" id="ARBA00022692"/>
    </source>
</evidence>
<evidence type="ECO:0000256" key="5">
    <source>
        <dbReference type="SAM" id="Phobius"/>
    </source>
</evidence>
<dbReference type="Pfam" id="PF01040">
    <property type="entry name" value="UbiA"/>
    <property type="match status" value="1"/>
</dbReference>
<evidence type="ECO:0000313" key="7">
    <source>
        <dbReference type="EMBL" id="WQG92480.1"/>
    </source>
</evidence>
<evidence type="ECO:0000313" key="6">
    <source>
        <dbReference type="EMBL" id="SFW63507.1"/>
    </source>
</evidence>
<dbReference type="OrthoDB" id="1467772at2"/>
<dbReference type="InterPro" id="IPR000537">
    <property type="entry name" value="UbiA_prenyltransferase"/>
</dbReference>
<feature type="transmembrane region" description="Helical" evidence="5">
    <location>
        <begin position="136"/>
        <end position="156"/>
    </location>
</feature>
<keyword evidence="2 5" id="KW-0812">Transmembrane</keyword>
<name>A0A1K1QV64_9BACT</name>
<feature type="transmembrane region" description="Helical" evidence="5">
    <location>
        <begin position="100"/>
        <end position="116"/>
    </location>
</feature>
<dbReference type="STRING" id="1004.SAMN05661012_03087"/>
<keyword evidence="6" id="KW-0808">Transferase</keyword>
<feature type="transmembrane region" description="Helical" evidence="5">
    <location>
        <begin position="228"/>
        <end position="247"/>
    </location>
</feature>
<evidence type="ECO:0000256" key="4">
    <source>
        <dbReference type="ARBA" id="ARBA00023136"/>
    </source>
</evidence>
<keyword evidence="9" id="KW-1185">Reference proteome</keyword>
<comment type="subcellular location">
    <subcellularLocation>
        <location evidence="1">Membrane</location>
        <topology evidence="1">Multi-pass membrane protein</topology>
    </subcellularLocation>
</comment>
<sequence length="276" mass="31884">MFRAFTNFLLFSSVYVSLCAVLLIWQTNTLLNLQAVNFDYYKFAFFSTVCSYNFHWYLTPAAYSGSPRLQWGVRHRNLQLVFTIIGGIGAAIYFLDLKAWWLELSGAAFLTFLYSAPKIPIPPFTWLRKIAIGKTIFLSAVWVYVTNVLPILLSGAHFTAQAVYYIVHRFFIIYALCILFDHRDLESDKKEGIRSLITWLNKQGLMRLYFFSLFISAVFGCLVSRDLITFYLLIPIVITAILTKYTLHTKSDYYYYFVLDGLVMLSALLHYIAVVA</sequence>
<keyword evidence="3 5" id="KW-1133">Transmembrane helix</keyword>
<evidence type="ECO:0000313" key="8">
    <source>
        <dbReference type="Proteomes" id="UP000183788"/>
    </source>
</evidence>
<dbReference type="GO" id="GO:0016765">
    <property type="term" value="F:transferase activity, transferring alkyl or aryl (other than methyl) groups"/>
    <property type="evidence" value="ECO:0007669"/>
    <property type="project" value="InterPro"/>
</dbReference>
<dbReference type="AlphaFoldDB" id="A0A1K1QV64"/>
<feature type="transmembrane region" description="Helical" evidence="5">
    <location>
        <begin position="78"/>
        <end position="94"/>
    </location>
</feature>
<dbReference type="EMBL" id="CP140154">
    <property type="protein sequence ID" value="WQG92480.1"/>
    <property type="molecule type" value="Genomic_DNA"/>
</dbReference>
<organism evidence="6 8">
    <name type="scientific">Chitinophaga sancti</name>
    <dbReference type="NCBI Taxonomy" id="1004"/>
    <lineage>
        <taxon>Bacteria</taxon>
        <taxon>Pseudomonadati</taxon>
        <taxon>Bacteroidota</taxon>
        <taxon>Chitinophagia</taxon>
        <taxon>Chitinophagales</taxon>
        <taxon>Chitinophagaceae</taxon>
        <taxon>Chitinophaga</taxon>
    </lineage>
</organism>
<reference evidence="7 9" key="2">
    <citation type="submission" date="2023-11" db="EMBL/GenBank/DDBJ databases">
        <title>MicrobeMod: A computational toolkit for identifying prokaryotic methylation and restriction-modification with nanopore sequencing.</title>
        <authorList>
            <person name="Crits-Christoph A."/>
            <person name="Kang S.C."/>
            <person name="Lee H."/>
            <person name="Ostrov N."/>
        </authorList>
    </citation>
    <scope>NUCLEOTIDE SEQUENCE [LARGE SCALE GENOMIC DNA]</scope>
    <source>
        <strain evidence="7 9">ATCC 23090</strain>
    </source>
</reference>
<reference evidence="6 8" key="1">
    <citation type="submission" date="2016-11" db="EMBL/GenBank/DDBJ databases">
        <authorList>
            <person name="Jaros S."/>
            <person name="Januszkiewicz K."/>
            <person name="Wedrychowicz H."/>
        </authorList>
    </citation>
    <scope>NUCLEOTIDE SEQUENCE [LARGE SCALE GENOMIC DNA]</scope>
    <source>
        <strain evidence="6 8">DSM 784</strain>
    </source>
</reference>
<dbReference type="EMBL" id="FPIZ01000009">
    <property type="protein sequence ID" value="SFW63507.1"/>
    <property type="molecule type" value="Genomic_DNA"/>
</dbReference>
<accession>A0A1K1QV64</accession>
<evidence type="ECO:0000256" key="1">
    <source>
        <dbReference type="ARBA" id="ARBA00004141"/>
    </source>
</evidence>
<dbReference type="RefSeq" id="WP_083571550.1">
    <property type="nucleotide sequence ID" value="NZ_CBHWAX010000024.1"/>
</dbReference>
<evidence type="ECO:0000313" key="9">
    <source>
        <dbReference type="Proteomes" id="UP001326715"/>
    </source>
</evidence>
<feature type="transmembrane region" description="Helical" evidence="5">
    <location>
        <begin position="7"/>
        <end position="25"/>
    </location>
</feature>
<dbReference type="GO" id="GO:0016020">
    <property type="term" value="C:membrane"/>
    <property type="evidence" value="ECO:0007669"/>
    <property type="project" value="UniProtKB-SubCell"/>
</dbReference>
<evidence type="ECO:0000256" key="3">
    <source>
        <dbReference type="ARBA" id="ARBA00022989"/>
    </source>
</evidence>
<keyword evidence="4 5" id="KW-0472">Membrane</keyword>
<proteinExistence type="predicted"/>
<feature type="transmembrane region" description="Helical" evidence="5">
    <location>
        <begin position="254"/>
        <end position="273"/>
    </location>
</feature>